<feature type="transmembrane region" description="Helical" evidence="1">
    <location>
        <begin position="48"/>
        <end position="71"/>
    </location>
</feature>
<proteinExistence type="predicted"/>
<dbReference type="Proteomes" id="UP000291097">
    <property type="component" value="Unassembled WGS sequence"/>
</dbReference>
<keyword evidence="1" id="KW-0472">Membrane</keyword>
<gene>
    <name evidence="2" type="ORF">BDK88_3167</name>
</gene>
<reference evidence="2 3" key="1">
    <citation type="submission" date="2019-02" db="EMBL/GenBank/DDBJ databases">
        <title>Genomic Encyclopedia of Archaeal and Bacterial Type Strains, Phase II (KMG-II): from individual species to whole genera.</title>
        <authorList>
            <person name="Goeker M."/>
        </authorList>
    </citation>
    <scope>NUCLEOTIDE SEQUENCE [LARGE SCALE GENOMIC DNA]</scope>
    <source>
        <strain evidence="2 3">DSM 18328</strain>
    </source>
</reference>
<evidence type="ECO:0008006" key="4">
    <source>
        <dbReference type="Google" id="ProtNLM"/>
    </source>
</evidence>
<evidence type="ECO:0000256" key="1">
    <source>
        <dbReference type="SAM" id="Phobius"/>
    </source>
</evidence>
<comment type="caution">
    <text evidence="2">The sequence shown here is derived from an EMBL/GenBank/DDBJ whole genome shotgun (WGS) entry which is preliminary data.</text>
</comment>
<keyword evidence="1" id="KW-0812">Transmembrane</keyword>
<organism evidence="2 3">
    <name type="scientific">Natrinema hispanicum</name>
    <dbReference type="NCBI Taxonomy" id="392421"/>
    <lineage>
        <taxon>Archaea</taxon>
        <taxon>Methanobacteriati</taxon>
        <taxon>Methanobacteriota</taxon>
        <taxon>Stenosarchaea group</taxon>
        <taxon>Halobacteria</taxon>
        <taxon>Halobacteriales</taxon>
        <taxon>Natrialbaceae</taxon>
        <taxon>Natrinema</taxon>
    </lineage>
</organism>
<feature type="transmembrane region" description="Helical" evidence="1">
    <location>
        <begin position="20"/>
        <end position="41"/>
    </location>
</feature>
<keyword evidence="1" id="KW-1133">Transmembrane helix</keyword>
<evidence type="ECO:0000313" key="2">
    <source>
        <dbReference type="EMBL" id="RZV08200.1"/>
    </source>
</evidence>
<name>A0A482Y3U1_9EURY</name>
<dbReference type="EMBL" id="SHMP01000006">
    <property type="protein sequence ID" value="RZV08200.1"/>
    <property type="molecule type" value="Genomic_DNA"/>
</dbReference>
<dbReference type="RefSeq" id="WP_130501193.1">
    <property type="nucleotide sequence ID" value="NZ_SHMP01000006.1"/>
</dbReference>
<accession>A0A482Y3U1</accession>
<dbReference type="AlphaFoldDB" id="A0A482Y3U1"/>
<protein>
    <recommendedName>
        <fullName evidence="4">Major facilitator superfamily (MFS) profile domain-containing protein</fullName>
    </recommendedName>
</protein>
<sequence length="75" mass="7880">MDDVLELVDLVADSELEGVFVWLLRLVGLVAVVAGLGLWLLTDMGILVLPLVLIVGGIALLVVPSVLLSIAELFG</sequence>
<evidence type="ECO:0000313" key="3">
    <source>
        <dbReference type="Proteomes" id="UP000291097"/>
    </source>
</evidence>